<dbReference type="Pfam" id="PF07494">
    <property type="entry name" value="Reg_prop"/>
    <property type="match status" value="2"/>
</dbReference>
<dbReference type="EC" id="2.7.13.3" evidence="2"/>
<dbReference type="Pfam" id="PF12833">
    <property type="entry name" value="HTH_18"/>
    <property type="match status" value="1"/>
</dbReference>
<dbReference type="Gene3D" id="2.60.40.10">
    <property type="entry name" value="Immunoglobulins"/>
    <property type="match status" value="1"/>
</dbReference>
<evidence type="ECO:0000259" key="12">
    <source>
        <dbReference type="PROSITE" id="PS01124"/>
    </source>
</evidence>
<dbReference type="Gene3D" id="1.10.10.60">
    <property type="entry name" value="Homeodomain-like"/>
    <property type="match status" value="2"/>
</dbReference>
<dbReference type="SMART" id="SM00448">
    <property type="entry name" value="REC"/>
    <property type="match status" value="1"/>
</dbReference>
<dbReference type="InterPro" id="IPR005467">
    <property type="entry name" value="His_kinase_dom"/>
</dbReference>
<dbReference type="InterPro" id="IPR036890">
    <property type="entry name" value="HATPase_C_sf"/>
</dbReference>
<dbReference type="InterPro" id="IPR003661">
    <property type="entry name" value="HisK_dim/P_dom"/>
</dbReference>
<dbReference type="Gene3D" id="3.30.565.10">
    <property type="entry name" value="Histidine kinase-like ATPase, C-terminal domain"/>
    <property type="match status" value="1"/>
</dbReference>
<evidence type="ECO:0000256" key="7">
    <source>
        <dbReference type="ARBA" id="ARBA00022840"/>
    </source>
</evidence>
<evidence type="ECO:0000313" key="15">
    <source>
        <dbReference type="EMBL" id="TQV88814.1"/>
    </source>
</evidence>
<evidence type="ECO:0000256" key="8">
    <source>
        <dbReference type="ARBA" id="ARBA00023012"/>
    </source>
</evidence>
<keyword evidence="5" id="KW-0547">Nucleotide-binding</keyword>
<feature type="modified residue" description="4-aspartylphosphate" evidence="11">
    <location>
        <position position="1120"/>
    </location>
</feature>
<dbReference type="Gene3D" id="1.10.287.130">
    <property type="match status" value="1"/>
</dbReference>
<dbReference type="CDD" id="cd00082">
    <property type="entry name" value="HisKA"/>
    <property type="match status" value="1"/>
</dbReference>
<evidence type="ECO:0000256" key="6">
    <source>
        <dbReference type="ARBA" id="ARBA00022777"/>
    </source>
</evidence>
<dbReference type="FunFam" id="3.30.565.10:FF:000037">
    <property type="entry name" value="Hybrid sensor histidine kinase/response regulator"/>
    <property type="match status" value="1"/>
</dbReference>
<dbReference type="PRINTS" id="PR00344">
    <property type="entry name" value="BCTRLSENSOR"/>
</dbReference>
<dbReference type="SUPFAM" id="SSF50998">
    <property type="entry name" value="Quinoprotein alcohol dehydrogenase-like"/>
    <property type="match status" value="1"/>
</dbReference>
<evidence type="ECO:0000259" key="14">
    <source>
        <dbReference type="PROSITE" id="PS50110"/>
    </source>
</evidence>
<dbReference type="Gene3D" id="2.130.10.10">
    <property type="entry name" value="YVTN repeat-like/Quinoprotein amine dehydrogenase"/>
    <property type="match status" value="2"/>
</dbReference>
<keyword evidence="6" id="KW-0418">Kinase</keyword>
<evidence type="ECO:0000256" key="10">
    <source>
        <dbReference type="ARBA" id="ARBA00023163"/>
    </source>
</evidence>
<protein>
    <recommendedName>
        <fullName evidence="2">histidine kinase</fullName>
        <ecNumber evidence="2">2.7.13.3</ecNumber>
    </recommendedName>
</protein>
<dbReference type="PROSITE" id="PS50110">
    <property type="entry name" value="RESPONSE_REGULATORY"/>
    <property type="match status" value="1"/>
</dbReference>
<reference evidence="15 16" key="1">
    <citation type="submission" date="2019-07" db="EMBL/GenBank/DDBJ databases">
        <title>Draft genome for Aliikangiella sp. M105.</title>
        <authorList>
            <person name="Wang G."/>
        </authorList>
    </citation>
    <scope>NUCLEOTIDE SEQUENCE [LARGE SCALE GENOMIC DNA]</scope>
    <source>
        <strain evidence="15 16">M105</strain>
    </source>
</reference>
<dbReference type="PROSITE" id="PS01124">
    <property type="entry name" value="HTH_ARAC_FAMILY_2"/>
    <property type="match status" value="1"/>
</dbReference>
<gene>
    <name evidence="15" type="ORF">FLL46_04585</name>
</gene>
<dbReference type="SUPFAM" id="SSF63829">
    <property type="entry name" value="Calcium-dependent phosphotriesterase"/>
    <property type="match status" value="1"/>
</dbReference>
<evidence type="ECO:0000313" key="16">
    <source>
        <dbReference type="Proteomes" id="UP000315439"/>
    </source>
</evidence>
<dbReference type="GO" id="GO:0005524">
    <property type="term" value="F:ATP binding"/>
    <property type="evidence" value="ECO:0007669"/>
    <property type="project" value="UniProtKB-KW"/>
</dbReference>
<dbReference type="SMART" id="SM00387">
    <property type="entry name" value="HATPase_c"/>
    <property type="match status" value="1"/>
</dbReference>
<dbReference type="InterPro" id="IPR015943">
    <property type="entry name" value="WD40/YVTN_repeat-like_dom_sf"/>
</dbReference>
<evidence type="ECO:0000256" key="11">
    <source>
        <dbReference type="PROSITE-ProRule" id="PRU00169"/>
    </source>
</evidence>
<accession>A0A545UH66</accession>
<dbReference type="InterPro" id="IPR004358">
    <property type="entry name" value="Sig_transdc_His_kin-like_C"/>
</dbReference>
<dbReference type="InterPro" id="IPR009057">
    <property type="entry name" value="Homeodomain-like_sf"/>
</dbReference>
<dbReference type="InterPro" id="IPR001789">
    <property type="entry name" value="Sig_transdc_resp-reg_receiver"/>
</dbReference>
<evidence type="ECO:0000256" key="9">
    <source>
        <dbReference type="ARBA" id="ARBA00023015"/>
    </source>
</evidence>
<dbReference type="PANTHER" id="PTHR43547">
    <property type="entry name" value="TWO-COMPONENT HISTIDINE KINASE"/>
    <property type="match status" value="1"/>
</dbReference>
<dbReference type="InterPro" id="IPR011110">
    <property type="entry name" value="Reg_prop"/>
</dbReference>
<sequence length="1329" mass="150337">MLKFRHLGTEQGLPEGAIFSTVQDKNGLMWFGGARGLFSYDGYQFTRYQDTSGRKSATLNYVRSVYIDANSTIWVGAYGGIGRLNPYTQSIERIDIAVNSELTISDFAVHSFLKTSSGEVWLGANKGIVRLNHDLTKVIEFNPDALPFNSSPRVRALIETDDNHILVGARSGLAIQHKGKESFELFDAPEAVNDDFQVQTIFRRKNGTLIAGTNNGLYQILVSSKKLVPVLSELSGKYVMSISEDNHGGLWIGTFTNGLYYFDAEGVDSRRAMTTKNVSSTFIDSSGVLWASEAESGIYFLDPITTKFQLFNDNKTSIKCLESTWVSAIYTDPSGSLWLGTRKGLVVVNFEKDLCKIFKSNSEIGSALSGNKISSIFPDNQNSKLIYVTSENGNDTINTETLEVVKDYRFHSERLGVYDTFNIENKGMYIATFSGLFFRDLKSGNIQKVQSDDPKLDGNLYFKIYKDSHDNLFFTSWKGLTKLAENGKIVTVDWNDSNIRDPWAKVYLDENDHIWVGINHLGLFRYDTKGNQLAAYKDKKALHAINGFVSILGSKDGSLWISSVEGISHLDPKSKHIHNYNRSDGLPDGSFNSFGLHSKDDYLYFGSTKGFLRFNPESINRNKIPPKLLLANFLYANNIIKVGEKSGEFSLKHPISQLKELELSYKDHTFGFEFAALHYANPDKNQYAYKLENWDEDWNYTTAKYRRANYSNLPAGDYVFKFKASNNHGVWSPKPLALKVRILPPPWATPWAYAIYSISFILLIFAFIKLRTHALEKRATKLETSVIKRTEELAEEKSKVEYLLSRKNEEFANVSHEFRTPLTLILGPARQLLDKPENNPQGKLQVIQRNGYRLLRMVDQLLNLETFRVKSISPKVPQAFASTIKLIAEAFIEVAAEKSIKLSIKQLDELYFEFTQDALEKIILNLLSNAVKYTQPGGSVSIEAVRTQNNHYKITISDTGIGIPDNKQDKVFERFNRVISETSEQVVGAGIGLALVKELVEAHQGSIVLTSEEGKGTEVIVTLPIVNEVSADDVNFHSNDEVIMMELASVTGQVNEPENELLDNVTNDKRSSVLVIEDNQDMRHYIVESIKNDYRVLTAKNGEEGIMIATSEIPDIIISDVMMPKMDGYQVTKRLREQDSTNHIPIILLTARGDRESRLKGWSEKADEYLTKPFDTQELLIRVENLLEIRSILRQRFNQTVFDKKTWSESTNESSTRLSQSEIRGRQFVEKIDSILSECFQSQELRVADIVEQSGMSHRQLLRKFNAILNMTCAEYIKRYRIEKACELLSEGHTPGTVWFNVGFSSHSHFGKCFKAQYGFSPSEYLESL</sequence>
<dbReference type="Pfam" id="PF02518">
    <property type="entry name" value="HATPase_c"/>
    <property type="match status" value="1"/>
</dbReference>
<evidence type="ECO:0000256" key="4">
    <source>
        <dbReference type="ARBA" id="ARBA00022679"/>
    </source>
</evidence>
<evidence type="ECO:0000256" key="3">
    <source>
        <dbReference type="ARBA" id="ARBA00022553"/>
    </source>
</evidence>
<dbReference type="GO" id="GO:0043565">
    <property type="term" value="F:sequence-specific DNA binding"/>
    <property type="evidence" value="ECO:0007669"/>
    <property type="project" value="InterPro"/>
</dbReference>
<evidence type="ECO:0000256" key="2">
    <source>
        <dbReference type="ARBA" id="ARBA00012438"/>
    </source>
</evidence>
<dbReference type="InterPro" id="IPR011123">
    <property type="entry name" value="Y_Y_Y"/>
</dbReference>
<keyword evidence="16" id="KW-1185">Reference proteome</keyword>
<dbReference type="SUPFAM" id="SSF47384">
    <property type="entry name" value="Homodimeric domain of signal transducing histidine kinase"/>
    <property type="match status" value="1"/>
</dbReference>
<keyword evidence="4" id="KW-0808">Transferase</keyword>
<dbReference type="Pfam" id="PF00512">
    <property type="entry name" value="HisKA"/>
    <property type="match status" value="1"/>
</dbReference>
<dbReference type="SUPFAM" id="SSF46689">
    <property type="entry name" value="Homeodomain-like"/>
    <property type="match status" value="1"/>
</dbReference>
<name>A0A545UH66_9GAMM</name>
<dbReference type="GO" id="GO:0000155">
    <property type="term" value="F:phosphorelay sensor kinase activity"/>
    <property type="evidence" value="ECO:0007669"/>
    <property type="project" value="InterPro"/>
</dbReference>
<dbReference type="InterPro" id="IPR011047">
    <property type="entry name" value="Quinoprotein_ADH-like_sf"/>
</dbReference>
<dbReference type="InterPro" id="IPR036097">
    <property type="entry name" value="HisK_dim/P_sf"/>
</dbReference>
<dbReference type="Pfam" id="PF07495">
    <property type="entry name" value="Y_Y_Y"/>
    <property type="match status" value="1"/>
</dbReference>
<dbReference type="InterPro" id="IPR011006">
    <property type="entry name" value="CheY-like_superfamily"/>
</dbReference>
<dbReference type="EMBL" id="VIKS01000003">
    <property type="protein sequence ID" value="TQV88814.1"/>
    <property type="molecule type" value="Genomic_DNA"/>
</dbReference>
<dbReference type="InterPro" id="IPR003594">
    <property type="entry name" value="HATPase_dom"/>
</dbReference>
<dbReference type="GO" id="GO:0003700">
    <property type="term" value="F:DNA-binding transcription factor activity"/>
    <property type="evidence" value="ECO:0007669"/>
    <property type="project" value="InterPro"/>
</dbReference>
<dbReference type="SMART" id="SM00342">
    <property type="entry name" value="HTH_ARAC"/>
    <property type="match status" value="1"/>
</dbReference>
<dbReference type="Proteomes" id="UP000315439">
    <property type="component" value="Unassembled WGS sequence"/>
</dbReference>
<dbReference type="RefSeq" id="WP_168204048.1">
    <property type="nucleotide sequence ID" value="NZ_ML660161.1"/>
</dbReference>
<proteinExistence type="predicted"/>
<feature type="domain" description="Response regulatory" evidence="14">
    <location>
        <begin position="1072"/>
        <end position="1187"/>
    </location>
</feature>
<dbReference type="PROSITE" id="PS50109">
    <property type="entry name" value="HIS_KIN"/>
    <property type="match status" value="1"/>
</dbReference>
<dbReference type="SUPFAM" id="SSF55874">
    <property type="entry name" value="ATPase domain of HSP90 chaperone/DNA topoisomerase II/histidine kinase"/>
    <property type="match status" value="1"/>
</dbReference>
<comment type="caution">
    <text evidence="15">The sequence shown here is derived from an EMBL/GenBank/DDBJ whole genome shotgun (WGS) entry which is preliminary data.</text>
</comment>
<organism evidence="15 16">
    <name type="scientific">Aliikangiella coralliicola</name>
    <dbReference type="NCBI Taxonomy" id="2592383"/>
    <lineage>
        <taxon>Bacteria</taxon>
        <taxon>Pseudomonadati</taxon>
        <taxon>Pseudomonadota</taxon>
        <taxon>Gammaproteobacteria</taxon>
        <taxon>Oceanospirillales</taxon>
        <taxon>Pleioneaceae</taxon>
        <taxon>Aliikangiella</taxon>
    </lineage>
</organism>
<dbReference type="SUPFAM" id="SSF52172">
    <property type="entry name" value="CheY-like"/>
    <property type="match status" value="1"/>
</dbReference>
<evidence type="ECO:0000259" key="13">
    <source>
        <dbReference type="PROSITE" id="PS50109"/>
    </source>
</evidence>
<dbReference type="Gene3D" id="3.40.50.2300">
    <property type="match status" value="1"/>
</dbReference>
<comment type="catalytic activity">
    <reaction evidence="1">
        <text>ATP + protein L-histidine = ADP + protein N-phospho-L-histidine.</text>
        <dbReference type="EC" id="2.7.13.3"/>
    </reaction>
</comment>
<feature type="domain" description="HTH araC/xylS-type" evidence="12">
    <location>
        <begin position="1230"/>
        <end position="1328"/>
    </location>
</feature>
<keyword evidence="8" id="KW-0902">Two-component regulatory system</keyword>
<keyword evidence="7" id="KW-0067">ATP-binding</keyword>
<evidence type="ECO:0000256" key="1">
    <source>
        <dbReference type="ARBA" id="ARBA00000085"/>
    </source>
</evidence>
<keyword evidence="3 11" id="KW-0597">Phosphoprotein</keyword>
<feature type="domain" description="Histidine kinase" evidence="13">
    <location>
        <begin position="813"/>
        <end position="1027"/>
    </location>
</feature>
<dbReference type="SMART" id="SM00388">
    <property type="entry name" value="HisKA"/>
    <property type="match status" value="1"/>
</dbReference>
<keyword evidence="9" id="KW-0805">Transcription regulation</keyword>
<dbReference type="CDD" id="cd00075">
    <property type="entry name" value="HATPase"/>
    <property type="match status" value="1"/>
</dbReference>
<dbReference type="InterPro" id="IPR013783">
    <property type="entry name" value="Ig-like_fold"/>
</dbReference>
<dbReference type="InterPro" id="IPR018060">
    <property type="entry name" value="HTH_AraC"/>
</dbReference>
<keyword evidence="10" id="KW-0804">Transcription</keyword>
<dbReference type="Pfam" id="PF00072">
    <property type="entry name" value="Response_reg"/>
    <property type="match status" value="1"/>
</dbReference>
<dbReference type="PANTHER" id="PTHR43547:SF2">
    <property type="entry name" value="HYBRID SIGNAL TRANSDUCTION HISTIDINE KINASE C"/>
    <property type="match status" value="1"/>
</dbReference>
<evidence type="ECO:0000256" key="5">
    <source>
        <dbReference type="ARBA" id="ARBA00022741"/>
    </source>
</evidence>